<evidence type="ECO:0000313" key="2">
    <source>
        <dbReference type="EMBL" id="KAJ8777311.1"/>
    </source>
</evidence>
<dbReference type="EMBL" id="JAIQCJ010002315">
    <property type="protein sequence ID" value="KAJ8777311.1"/>
    <property type="molecule type" value="Genomic_DNA"/>
</dbReference>
<dbReference type="AlphaFoldDB" id="A0AB34GBS5"/>
<evidence type="ECO:0000313" key="3">
    <source>
        <dbReference type="Proteomes" id="UP001159641"/>
    </source>
</evidence>
<protein>
    <submittedName>
        <fullName evidence="2">Uncharacterized protein</fullName>
    </submittedName>
</protein>
<evidence type="ECO:0000256" key="1">
    <source>
        <dbReference type="SAM" id="MobiDB-lite"/>
    </source>
</evidence>
<feature type="region of interest" description="Disordered" evidence="1">
    <location>
        <begin position="41"/>
        <end position="86"/>
    </location>
</feature>
<comment type="caution">
    <text evidence="2">The sequence shown here is derived from an EMBL/GenBank/DDBJ whole genome shotgun (WGS) entry which is preliminary data.</text>
</comment>
<keyword evidence="3" id="KW-1185">Reference proteome</keyword>
<proteinExistence type="predicted"/>
<feature type="compositionally biased region" description="Polar residues" evidence="1">
    <location>
        <begin position="77"/>
        <end position="86"/>
    </location>
</feature>
<name>A0AB34GBS5_ESCRO</name>
<organism evidence="2 3">
    <name type="scientific">Eschrichtius robustus</name>
    <name type="common">California gray whale</name>
    <name type="synonym">Eschrichtius gibbosus</name>
    <dbReference type="NCBI Taxonomy" id="9764"/>
    <lineage>
        <taxon>Eukaryota</taxon>
        <taxon>Metazoa</taxon>
        <taxon>Chordata</taxon>
        <taxon>Craniata</taxon>
        <taxon>Vertebrata</taxon>
        <taxon>Euteleostomi</taxon>
        <taxon>Mammalia</taxon>
        <taxon>Eutheria</taxon>
        <taxon>Laurasiatheria</taxon>
        <taxon>Artiodactyla</taxon>
        <taxon>Whippomorpha</taxon>
        <taxon>Cetacea</taxon>
        <taxon>Mysticeti</taxon>
        <taxon>Eschrichtiidae</taxon>
        <taxon>Eschrichtius</taxon>
    </lineage>
</organism>
<sequence>MRDLRGGTGFENPPPRVESGTYSQAPPYSLRLRPVPSAALGAAAALPPGGPGDQPERGHRFEPWSGKIPHAAEQLSPCITTTEPAL</sequence>
<accession>A0AB34GBS5</accession>
<reference evidence="2 3" key="1">
    <citation type="submission" date="2022-11" db="EMBL/GenBank/DDBJ databases">
        <title>Whole genome sequence of Eschrichtius robustus ER-17-0199.</title>
        <authorList>
            <person name="Bruniche-Olsen A."/>
            <person name="Black A.N."/>
            <person name="Fields C.J."/>
            <person name="Walden K."/>
            <person name="Dewoody J.A."/>
        </authorList>
    </citation>
    <scope>NUCLEOTIDE SEQUENCE [LARGE SCALE GENOMIC DNA]</scope>
    <source>
        <strain evidence="2">ER-17-0199</strain>
        <tissue evidence="2">Blubber</tissue>
    </source>
</reference>
<dbReference type="Proteomes" id="UP001159641">
    <property type="component" value="Unassembled WGS sequence"/>
</dbReference>
<feature type="region of interest" description="Disordered" evidence="1">
    <location>
        <begin position="1"/>
        <end position="28"/>
    </location>
</feature>
<gene>
    <name evidence="2" type="ORF">J1605_014694</name>
</gene>